<protein>
    <submittedName>
        <fullName evidence="1">Molybdopterin converting factor subunit 1</fullName>
    </submittedName>
</protein>
<dbReference type="SUPFAM" id="SSF54690">
    <property type="entry name" value="Molybdopterin synthase subunit MoaE"/>
    <property type="match status" value="1"/>
</dbReference>
<evidence type="ECO:0000313" key="2">
    <source>
        <dbReference type="Proteomes" id="UP001240171"/>
    </source>
</evidence>
<evidence type="ECO:0000313" key="1">
    <source>
        <dbReference type="EMBL" id="MDO7908481.1"/>
    </source>
</evidence>
<gene>
    <name evidence="1" type="primary">moaD</name>
    <name evidence="1" type="ORF">Q5741_18945</name>
</gene>
<proteinExistence type="predicted"/>
<dbReference type="InterPro" id="IPR036563">
    <property type="entry name" value="MoaE_sf"/>
</dbReference>
<dbReference type="InterPro" id="IPR003448">
    <property type="entry name" value="Mopterin_biosynth_MoaE"/>
</dbReference>
<dbReference type="Pfam" id="PF02597">
    <property type="entry name" value="ThiS"/>
    <property type="match status" value="1"/>
</dbReference>
<comment type="caution">
    <text evidence="1">The sequence shown here is derived from an EMBL/GenBank/DDBJ whole genome shotgun (WGS) entry which is preliminary data.</text>
</comment>
<organism evidence="1 2">
    <name type="scientific">Paenibacillus lacisoli</name>
    <dbReference type="NCBI Taxonomy" id="3064525"/>
    <lineage>
        <taxon>Bacteria</taxon>
        <taxon>Bacillati</taxon>
        <taxon>Bacillota</taxon>
        <taxon>Bacilli</taxon>
        <taxon>Bacillales</taxon>
        <taxon>Paenibacillaceae</taxon>
        <taxon>Paenibacillus</taxon>
    </lineage>
</organism>
<dbReference type="RefSeq" id="WP_305025701.1">
    <property type="nucleotide sequence ID" value="NZ_JAUQTB010000016.1"/>
</dbReference>
<dbReference type="PANTHER" id="PTHR23404">
    <property type="entry name" value="MOLYBDOPTERIN SYNTHASE RELATED"/>
    <property type="match status" value="1"/>
</dbReference>
<dbReference type="Pfam" id="PF02391">
    <property type="entry name" value="MoaE"/>
    <property type="match status" value="1"/>
</dbReference>
<dbReference type="NCBIfam" id="TIGR01682">
    <property type="entry name" value="moaD"/>
    <property type="match status" value="1"/>
</dbReference>
<dbReference type="Gene3D" id="3.10.20.30">
    <property type="match status" value="1"/>
</dbReference>
<dbReference type="InterPro" id="IPR016155">
    <property type="entry name" value="Mopterin_synth/thiamin_S_b"/>
</dbReference>
<keyword evidence="2" id="KW-1185">Reference proteome</keyword>
<sequence length="244" mass="26886">MKLLIHLFAGLAERIGSSRLEFQYPDTACTAGSLKTKLAEQYPDAASLIRTSFVAVNQEYTPDAAPLKEDDEIALIPPVSGGSGTDPDQPVDHITEDGMYVITYLPLSVEEVTGKVITANHGASISFVGTTREMTGNQRTVHLEYEAYIPMALKQMSLIGSEIFSRWPGTRCAISHRLGIVDIAGISVIIAISAPHRDTCYEASRYAIERLKQTVPIWKKEIWEDGSEWKGHQLGPWDPTVDLL</sequence>
<dbReference type="Proteomes" id="UP001240171">
    <property type="component" value="Unassembled WGS sequence"/>
</dbReference>
<dbReference type="SUPFAM" id="SSF54285">
    <property type="entry name" value="MoaD/ThiS"/>
    <property type="match status" value="1"/>
</dbReference>
<dbReference type="InterPro" id="IPR003749">
    <property type="entry name" value="ThiS/MoaD-like"/>
</dbReference>
<dbReference type="CDD" id="cd00754">
    <property type="entry name" value="Ubl_MoaD"/>
    <property type="match status" value="1"/>
</dbReference>
<dbReference type="Gene3D" id="3.90.1170.40">
    <property type="entry name" value="Molybdopterin biosynthesis MoaE subunit"/>
    <property type="match status" value="1"/>
</dbReference>
<name>A0ABT9CGT8_9BACL</name>
<accession>A0ABT9CGT8</accession>
<dbReference type="EMBL" id="JAUQTB010000016">
    <property type="protein sequence ID" value="MDO7908481.1"/>
    <property type="molecule type" value="Genomic_DNA"/>
</dbReference>
<reference evidence="1 2" key="1">
    <citation type="submission" date="2023-07" db="EMBL/GenBank/DDBJ databases">
        <title>Paenibacillus sp. JX-17 nov. isolated from soil.</title>
        <authorList>
            <person name="Wan Y."/>
            <person name="Liu B."/>
        </authorList>
    </citation>
    <scope>NUCLEOTIDE SEQUENCE [LARGE SCALE GENOMIC DNA]</scope>
    <source>
        <strain evidence="1 2">JX-17</strain>
    </source>
</reference>
<dbReference type="InterPro" id="IPR012675">
    <property type="entry name" value="Beta-grasp_dom_sf"/>
</dbReference>
<dbReference type="CDD" id="cd00756">
    <property type="entry name" value="MoaE"/>
    <property type="match status" value="1"/>
</dbReference>